<dbReference type="SMART" id="SM00220">
    <property type="entry name" value="S_TKc"/>
    <property type="match status" value="1"/>
</dbReference>
<dbReference type="Pfam" id="PF00069">
    <property type="entry name" value="Pkinase"/>
    <property type="match status" value="1"/>
</dbReference>
<dbReference type="PROSITE" id="PS00108">
    <property type="entry name" value="PROTEIN_KINASE_ST"/>
    <property type="match status" value="1"/>
</dbReference>
<protein>
    <recommendedName>
        <fullName evidence="11">Protein kinase domain-containing protein</fullName>
    </recommendedName>
</protein>
<dbReference type="InterPro" id="IPR008271">
    <property type="entry name" value="Ser/Thr_kinase_AS"/>
</dbReference>
<dbReference type="InterPro" id="IPR011009">
    <property type="entry name" value="Kinase-like_dom_sf"/>
</dbReference>
<dbReference type="GO" id="GO:0004674">
    <property type="term" value="F:protein serine/threonine kinase activity"/>
    <property type="evidence" value="ECO:0007669"/>
    <property type="project" value="UniProtKB-KW"/>
</dbReference>
<proteinExistence type="predicted"/>
<dbReference type="PROSITE" id="PS50011">
    <property type="entry name" value="PROTEIN_KINASE_DOM"/>
    <property type="match status" value="1"/>
</dbReference>
<dbReference type="OrthoDB" id="4062651at2759"/>
<dbReference type="Pfam" id="PF10545">
    <property type="entry name" value="MADF_DNA_bdg"/>
    <property type="match status" value="1"/>
</dbReference>
<evidence type="ECO:0000256" key="2">
    <source>
        <dbReference type="ARBA" id="ARBA00022679"/>
    </source>
</evidence>
<dbReference type="InterPro" id="IPR006578">
    <property type="entry name" value="MADF-dom"/>
</dbReference>
<keyword evidence="5" id="KW-0067">ATP-binding</keyword>
<dbReference type="Proteomes" id="UP000228934">
    <property type="component" value="Unassembled WGS sequence"/>
</dbReference>
<feature type="region of interest" description="Disordered" evidence="6">
    <location>
        <begin position="120"/>
        <end position="156"/>
    </location>
</feature>
<evidence type="ECO:0000259" key="8">
    <source>
        <dbReference type="PROSITE" id="PS51029"/>
    </source>
</evidence>
<evidence type="ECO:0000313" key="9">
    <source>
        <dbReference type="EMBL" id="PIO30582.1"/>
    </source>
</evidence>
<reference evidence="10" key="1">
    <citation type="journal article" date="2017" name="Nat. Commun.">
        <title>The North American bullfrog draft genome provides insight into hormonal regulation of long noncoding RNA.</title>
        <authorList>
            <person name="Hammond S.A."/>
            <person name="Warren R.L."/>
            <person name="Vandervalk B.P."/>
            <person name="Kucuk E."/>
            <person name="Khan H."/>
            <person name="Gibb E.A."/>
            <person name="Pandoh P."/>
            <person name="Kirk H."/>
            <person name="Zhao Y."/>
            <person name="Jones M."/>
            <person name="Mungall A.J."/>
            <person name="Coope R."/>
            <person name="Pleasance S."/>
            <person name="Moore R.A."/>
            <person name="Holt R.A."/>
            <person name="Round J.M."/>
            <person name="Ohora S."/>
            <person name="Walle B.V."/>
            <person name="Veldhoen N."/>
            <person name="Helbing C.C."/>
            <person name="Birol I."/>
        </authorList>
    </citation>
    <scope>NUCLEOTIDE SEQUENCE [LARGE SCALE GENOMIC DNA]</scope>
</reference>
<accession>A0A2G9RRP2</accession>
<name>A0A2G9RRP2_AQUCT</name>
<keyword evidence="3" id="KW-0547">Nucleotide-binding</keyword>
<gene>
    <name evidence="9" type="ORF">AB205_0021410</name>
</gene>
<feature type="domain" description="MADF" evidence="8">
    <location>
        <begin position="9"/>
        <end position="111"/>
    </location>
</feature>
<sequence>MARDVSHEELINLVHERPGLWDSTCRDHSDRVKIQQLWDEISKLVTPNWSTMTPKQREQRRFEINRRWRSLRDRFRRDLHDEADCASGSGATTKKKSIYFEILSFLRKVMDVRLEVTTSSNVSECEENTDNTETEGVQGDEQATQEGEGESQSDSTSKCTSKFIAVEISCRLAFLHKQGIVYRDIKGNNILLDNRGHVRIADYRVAVMDLYGDTIGVAGTIGYMAPEHLCECPNKRLGVGRDIRRHPFLRHIDWKLLEKGKGRPPLSVGPPMDMEMHSRLPPSAIDVKALDITRKKIYMPGFLNIDKL</sequence>
<dbReference type="GO" id="GO:0005524">
    <property type="term" value="F:ATP binding"/>
    <property type="evidence" value="ECO:0007669"/>
    <property type="project" value="UniProtKB-KW"/>
</dbReference>
<keyword evidence="1" id="KW-0723">Serine/threonine-protein kinase</keyword>
<evidence type="ECO:0000256" key="6">
    <source>
        <dbReference type="SAM" id="MobiDB-lite"/>
    </source>
</evidence>
<dbReference type="AlphaFoldDB" id="A0A2G9RRP2"/>
<dbReference type="EMBL" id="KV934791">
    <property type="protein sequence ID" value="PIO30582.1"/>
    <property type="molecule type" value="Genomic_DNA"/>
</dbReference>
<keyword evidence="2" id="KW-0808">Transferase</keyword>
<dbReference type="PROSITE" id="PS51029">
    <property type="entry name" value="MADF"/>
    <property type="match status" value="1"/>
</dbReference>
<dbReference type="SMART" id="SM00595">
    <property type="entry name" value="MADF"/>
    <property type="match status" value="1"/>
</dbReference>
<keyword evidence="4" id="KW-0418">Kinase</keyword>
<evidence type="ECO:0000256" key="1">
    <source>
        <dbReference type="ARBA" id="ARBA00022527"/>
    </source>
</evidence>
<organism evidence="9 10">
    <name type="scientific">Aquarana catesbeiana</name>
    <name type="common">American bullfrog</name>
    <name type="synonym">Rana catesbeiana</name>
    <dbReference type="NCBI Taxonomy" id="8400"/>
    <lineage>
        <taxon>Eukaryota</taxon>
        <taxon>Metazoa</taxon>
        <taxon>Chordata</taxon>
        <taxon>Craniata</taxon>
        <taxon>Vertebrata</taxon>
        <taxon>Euteleostomi</taxon>
        <taxon>Amphibia</taxon>
        <taxon>Batrachia</taxon>
        <taxon>Anura</taxon>
        <taxon>Neobatrachia</taxon>
        <taxon>Ranoidea</taxon>
        <taxon>Ranidae</taxon>
        <taxon>Aquarana</taxon>
    </lineage>
</organism>
<dbReference type="SUPFAM" id="SSF56112">
    <property type="entry name" value="Protein kinase-like (PK-like)"/>
    <property type="match status" value="1"/>
</dbReference>
<evidence type="ECO:0000313" key="10">
    <source>
        <dbReference type="Proteomes" id="UP000228934"/>
    </source>
</evidence>
<evidence type="ECO:0008006" key="11">
    <source>
        <dbReference type="Google" id="ProtNLM"/>
    </source>
</evidence>
<feature type="compositionally biased region" description="Polar residues" evidence="6">
    <location>
        <begin position="141"/>
        <end position="156"/>
    </location>
</feature>
<keyword evidence="10" id="KW-1185">Reference proteome</keyword>
<feature type="compositionally biased region" description="Acidic residues" evidence="6">
    <location>
        <begin position="124"/>
        <end position="133"/>
    </location>
</feature>
<evidence type="ECO:0000256" key="3">
    <source>
        <dbReference type="ARBA" id="ARBA00022741"/>
    </source>
</evidence>
<evidence type="ECO:0000259" key="7">
    <source>
        <dbReference type="PROSITE" id="PS50011"/>
    </source>
</evidence>
<dbReference type="InterPro" id="IPR000719">
    <property type="entry name" value="Prot_kinase_dom"/>
</dbReference>
<evidence type="ECO:0000256" key="5">
    <source>
        <dbReference type="ARBA" id="ARBA00022840"/>
    </source>
</evidence>
<dbReference type="PANTHER" id="PTHR24351">
    <property type="entry name" value="RIBOSOMAL PROTEIN S6 KINASE"/>
    <property type="match status" value="1"/>
</dbReference>
<evidence type="ECO:0000256" key="4">
    <source>
        <dbReference type="ARBA" id="ARBA00022777"/>
    </source>
</evidence>
<feature type="domain" description="Protein kinase" evidence="7">
    <location>
        <begin position="1"/>
        <end position="308"/>
    </location>
</feature>
<dbReference type="Gene3D" id="1.10.510.10">
    <property type="entry name" value="Transferase(Phosphotransferase) domain 1"/>
    <property type="match status" value="1"/>
</dbReference>